<comment type="caution">
    <text evidence="1">The sequence shown here is derived from an EMBL/GenBank/DDBJ whole genome shotgun (WGS) entry which is preliminary data.</text>
</comment>
<organism evidence="1 2">
    <name type="scientific">Fusarium gaditjirri</name>
    <dbReference type="NCBI Taxonomy" id="282569"/>
    <lineage>
        <taxon>Eukaryota</taxon>
        <taxon>Fungi</taxon>
        <taxon>Dikarya</taxon>
        <taxon>Ascomycota</taxon>
        <taxon>Pezizomycotina</taxon>
        <taxon>Sordariomycetes</taxon>
        <taxon>Hypocreomycetidae</taxon>
        <taxon>Hypocreales</taxon>
        <taxon>Nectriaceae</taxon>
        <taxon>Fusarium</taxon>
        <taxon>Fusarium nisikadoi species complex</taxon>
    </lineage>
</organism>
<dbReference type="OrthoDB" id="5033794at2759"/>
<proteinExistence type="predicted"/>
<evidence type="ECO:0000313" key="1">
    <source>
        <dbReference type="EMBL" id="KAF4948398.1"/>
    </source>
</evidence>
<reference evidence="1" key="2">
    <citation type="submission" date="2020-05" db="EMBL/GenBank/DDBJ databases">
        <authorList>
            <person name="Kim H.-S."/>
            <person name="Proctor R.H."/>
            <person name="Brown D.W."/>
        </authorList>
    </citation>
    <scope>NUCLEOTIDE SEQUENCE</scope>
    <source>
        <strain evidence="1">NRRL 45417</strain>
    </source>
</reference>
<protein>
    <submittedName>
        <fullName evidence="1">Uncharacterized protein</fullName>
    </submittedName>
</protein>
<reference evidence="1" key="1">
    <citation type="journal article" date="2020" name="BMC Genomics">
        <title>Correction to: Identification and distribution of gene clusters required for synthesis of sphingolipid metabolism inhibitors in diverse species of the filamentous fungus Fusarium.</title>
        <authorList>
            <person name="Kim H.S."/>
            <person name="Lohmar J.M."/>
            <person name="Busman M."/>
            <person name="Brown D.W."/>
            <person name="Naumann T.A."/>
            <person name="Divon H.H."/>
            <person name="Lysoe E."/>
            <person name="Uhlig S."/>
            <person name="Proctor R.H."/>
        </authorList>
    </citation>
    <scope>NUCLEOTIDE SEQUENCE</scope>
    <source>
        <strain evidence="1">NRRL 45417</strain>
    </source>
</reference>
<dbReference type="Proteomes" id="UP000604273">
    <property type="component" value="Unassembled WGS sequence"/>
</dbReference>
<evidence type="ECO:0000313" key="2">
    <source>
        <dbReference type="Proteomes" id="UP000604273"/>
    </source>
</evidence>
<dbReference type="AlphaFoldDB" id="A0A8H4SZF8"/>
<accession>A0A8H4SZF8</accession>
<keyword evidence="2" id="KW-1185">Reference proteome</keyword>
<dbReference type="EMBL" id="JABFAI010000263">
    <property type="protein sequence ID" value="KAF4948398.1"/>
    <property type="molecule type" value="Genomic_DNA"/>
</dbReference>
<gene>
    <name evidence="1" type="ORF">FGADI_9710</name>
</gene>
<dbReference type="SUPFAM" id="SSF63829">
    <property type="entry name" value="Calcium-dependent phosphotriesterase"/>
    <property type="match status" value="1"/>
</dbReference>
<name>A0A8H4SZF8_9HYPO</name>
<sequence length="454" mass="53091">MANLVDRVSHTLELAQQIVFELEVKDFFRALSITKCLRESQVPDHVWEEHFMRLGYSRYAIRRTSHPLKTCYMRTTQAIDAISHGVKPEASLLRLRDKLGGRYEFQFDRNDGALAPLILRSLPDYAGDECDIFVLDVDELRLLFTKVEGFPQCAMICGPVLLGREYSLEGPWQAEGPLYRHPLEAITTKAARKNCEFYEHFILTVHVMYHKAVRRVFQTWLDVWDIQGTKLEEILFLKEGFMCDGFHSHDGHHYVTMYGSPWAEDGPQTVQTWDLERMELTYEYTIPQENKDKGHFCIANDGIVYFWDEEKQPFKYWSVDGRPVSRKMAEMKWDSLPRCPGIFSYGSRVLSTKWLTLYTNKGDVVKRYNLKREGEYHLEAGVLFDRFFFRISWRGKSKSASLVVYSKAGEKLAWSRLRVRGSNFSWFIDISGRLVLVWDKSQCVETIDFRGILE</sequence>